<gene>
    <name evidence="7" type="ORF">ACIQFM_25920</name>
</gene>
<dbReference type="InterPro" id="IPR050426">
    <property type="entry name" value="Glycosyltransferase_28"/>
</dbReference>
<dbReference type="Proteomes" id="UP001617907">
    <property type="component" value="Unassembled WGS sequence"/>
</dbReference>
<evidence type="ECO:0000256" key="3">
    <source>
        <dbReference type="ARBA" id="ARBA00022679"/>
    </source>
</evidence>
<feature type="domain" description="Erythromycin biosynthesis protein CIII-like C-terminal" evidence="5">
    <location>
        <begin position="269"/>
        <end position="408"/>
    </location>
</feature>
<dbReference type="Pfam" id="PF21036">
    <property type="entry name" value="EryCIII-like_N"/>
    <property type="match status" value="1"/>
</dbReference>
<dbReference type="InterPro" id="IPR048284">
    <property type="entry name" value="EryCIII-like_N"/>
</dbReference>
<dbReference type="CDD" id="cd03784">
    <property type="entry name" value="GT1_Gtf-like"/>
    <property type="match status" value="1"/>
</dbReference>
<comment type="caution">
    <text evidence="7">The sequence shown here is derived from an EMBL/GenBank/DDBJ whole genome shotgun (WGS) entry which is preliminary data.</text>
</comment>
<keyword evidence="3" id="KW-0808">Transferase</keyword>
<feature type="domain" description="Erythromycin biosynthesis protein CIII-like N-terminal" evidence="6">
    <location>
        <begin position="13"/>
        <end position="249"/>
    </location>
</feature>
<dbReference type="NCBIfam" id="TIGR04516">
    <property type="entry name" value="glycosyl_450act"/>
    <property type="match status" value="1"/>
</dbReference>
<dbReference type="PANTHER" id="PTHR48050">
    <property type="entry name" value="STEROL 3-BETA-GLUCOSYLTRANSFERASE"/>
    <property type="match status" value="1"/>
</dbReference>
<dbReference type="RefSeq" id="WP_218030783.1">
    <property type="nucleotide sequence ID" value="NZ_JBEXTN010000037.1"/>
</dbReference>
<evidence type="ECO:0000313" key="7">
    <source>
        <dbReference type="EMBL" id="MFJ6039683.1"/>
    </source>
</evidence>
<reference evidence="7 8" key="1">
    <citation type="submission" date="2024-10" db="EMBL/GenBank/DDBJ databases">
        <title>The Natural Products Discovery Center: Release of the First 8490 Sequenced Strains for Exploring Actinobacteria Biosynthetic Diversity.</title>
        <authorList>
            <person name="Kalkreuter E."/>
            <person name="Kautsar S.A."/>
            <person name="Yang D."/>
            <person name="Bader C.D."/>
            <person name="Teijaro C.N."/>
            <person name="Fluegel L."/>
            <person name="Davis C.M."/>
            <person name="Simpson J.R."/>
            <person name="Lauterbach L."/>
            <person name="Steele A.D."/>
            <person name="Gui C."/>
            <person name="Meng S."/>
            <person name="Li G."/>
            <person name="Viehrig K."/>
            <person name="Ye F."/>
            <person name="Su P."/>
            <person name="Kiefer A.F."/>
            <person name="Nichols A."/>
            <person name="Cepeda A.J."/>
            <person name="Yan W."/>
            <person name="Fan B."/>
            <person name="Jiang Y."/>
            <person name="Adhikari A."/>
            <person name="Zheng C.-J."/>
            <person name="Schuster L."/>
            <person name="Cowan T.M."/>
            <person name="Smanski M.J."/>
            <person name="Chevrette M.G."/>
            <person name="De Carvalho L.P.S."/>
            <person name="Shen B."/>
        </authorList>
    </citation>
    <scope>NUCLEOTIDE SEQUENCE [LARGE SCALE GENOMIC DNA]</scope>
    <source>
        <strain evidence="7 8">NPDC093086</strain>
    </source>
</reference>
<proteinExistence type="inferred from homology"/>
<keyword evidence="2" id="KW-0328">Glycosyltransferase</keyword>
<keyword evidence="4" id="KW-0045">Antibiotic biosynthesis</keyword>
<evidence type="ECO:0000259" key="5">
    <source>
        <dbReference type="Pfam" id="PF06722"/>
    </source>
</evidence>
<comment type="similarity">
    <text evidence="1">Belongs to the glycosyltransferase 28 family.</text>
</comment>
<evidence type="ECO:0000259" key="6">
    <source>
        <dbReference type="Pfam" id="PF21036"/>
    </source>
</evidence>
<evidence type="ECO:0000256" key="4">
    <source>
        <dbReference type="ARBA" id="ARBA00023194"/>
    </source>
</evidence>
<dbReference type="Pfam" id="PF06722">
    <property type="entry name" value="EryCIII-like_C"/>
    <property type="match status" value="1"/>
</dbReference>
<sequence>MHSHLYNLVPIAWALRTAGHEVCVATHPNFLETAKSTGITTVPVGEELAAPRDLPAAPGAPAGSGTPFGFGYDMAETRPEVLTPAYVRGTLATYTSRMCEYLSNQSMLDDLVEFARAWKPDLVVWDAHHYAGPVLARAVGAAHARILAAPDHWARMHSLLPAPAPGQSAAPGDDPLADYLGGKLAPYGAEFDQEMVVGQATIDPLPSFLRVPLPNGHLPMRHVPFNGPATIPAWLRRKPRRPRVCLTLGMTRRASGVEQRAGNAFPFATVLEQLAGLDVEVVATLSADQVPPGTSIPENVRIFDYLPLNALLPTCAAIVHYGGMGTVGVAAVHGVPQLSIPGNIWGEGVVMRQWAEQGAGLVADADTLVERLGRLIDDPSFAAGAERIQKEMLAAPSPHDLVPALEELTERHRGSRTDAA</sequence>
<accession>A0ABW8HG00</accession>
<protein>
    <submittedName>
        <fullName evidence="7">Activator-dependent family glycosyltransferase</fullName>
    </submittedName>
</protein>
<dbReference type="InterPro" id="IPR010610">
    <property type="entry name" value="EryCIII-like_C"/>
</dbReference>
<evidence type="ECO:0000313" key="8">
    <source>
        <dbReference type="Proteomes" id="UP001617907"/>
    </source>
</evidence>
<keyword evidence="8" id="KW-1185">Reference proteome</keyword>
<dbReference type="EMBL" id="JBIVPC010000015">
    <property type="protein sequence ID" value="MFJ6039683.1"/>
    <property type="molecule type" value="Genomic_DNA"/>
</dbReference>
<evidence type="ECO:0000256" key="1">
    <source>
        <dbReference type="ARBA" id="ARBA00006962"/>
    </source>
</evidence>
<dbReference type="InterPro" id="IPR002213">
    <property type="entry name" value="UDP_glucos_trans"/>
</dbReference>
<dbReference type="InterPro" id="IPR030953">
    <property type="entry name" value="Glycosyl_450act"/>
</dbReference>
<dbReference type="PANTHER" id="PTHR48050:SF13">
    <property type="entry name" value="STEROL 3-BETA-GLUCOSYLTRANSFERASE UGT80A2"/>
    <property type="match status" value="1"/>
</dbReference>
<evidence type="ECO:0000256" key="2">
    <source>
        <dbReference type="ARBA" id="ARBA00022676"/>
    </source>
</evidence>
<name>A0ABW8HG00_9ACTN</name>
<organism evidence="7 8">
    <name type="scientific">Streptomyces ardesiacus</name>
    <dbReference type="NCBI Taxonomy" id="285564"/>
    <lineage>
        <taxon>Bacteria</taxon>
        <taxon>Bacillati</taxon>
        <taxon>Actinomycetota</taxon>
        <taxon>Actinomycetes</taxon>
        <taxon>Kitasatosporales</taxon>
        <taxon>Streptomycetaceae</taxon>
        <taxon>Streptomyces</taxon>
    </lineage>
</organism>